<dbReference type="GO" id="GO:0097527">
    <property type="term" value="P:necroptotic signaling pathway"/>
    <property type="evidence" value="ECO:0007669"/>
    <property type="project" value="TreeGrafter"/>
</dbReference>
<dbReference type="EMBL" id="HBEM01016453">
    <property type="protein sequence ID" value="CAD8452261.1"/>
    <property type="molecule type" value="Transcribed_RNA"/>
</dbReference>
<feature type="region of interest" description="Disordered" evidence="1">
    <location>
        <begin position="1959"/>
        <end position="2029"/>
    </location>
</feature>
<dbReference type="SUPFAM" id="SSF56112">
    <property type="entry name" value="Protein kinase-like (PK-like)"/>
    <property type="match status" value="2"/>
</dbReference>
<evidence type="ECO:0000259" key="3">
    <source>
        <dbReference type="PROSITE" id="PS50011"/>
    </source>
</evidence>
<dbReference type="InterPro" id="IPR000719">
    <property type="entry name" value="Prot_kinase_dom"/>
</dbReference>
<dbReference type="GO" id="GO:0004672">
    <property type="term" value="F:protein kinase activity"/>
    <property type="evidence" value="ECO:0007669"/>
    <property type="project" value="InterPro"/>
</dbReference>
<keyword evidence="2" id="KW-1133">Transmembrane helix</keyword>
<dbReference type="InterPro" id="IPR051681">
    <property type="entry name" value="Ser/Thr_Kinases-Pseudokinases"/>
</dbReference>
<evidence type="ECO:0000313" key="4">
    <source>
        <dbReference type="EMBL" id="CAD8452261.1"/>
    </source>
</evidence>
<protein>
    <recommendedName>
        <fullName evidence="3">Protein kinase domain-containing protein</fullName>
    </recommendedName>
</protein>
<dbReference type="PANTHER" id="PTHR44329">
    <property type="entry name" value="SERINE/THREONINE-PROTEIN KINASE TNNI3K-RELATED"/>
    <property type="match status" value="1"/>
</dbReference>
<organism evidence="4">
    <name type="scientific">Amorphochlora amoebiformis</name>
    <dbReference type="NCBI Taxonomy" id="1561963"/>
    <lineage>
        <taxon>Eukaryota</taxon>
        <taxon>Sar</taxon>
        <taxon>Rhizaria</taxon>
        <taxon>Cercozoa</taxon>
        <taxon>Chlorarachniophyceae</taxon>
        <taxon>Amorphochlora</taxon>
    </lineage>
</organism>
<feature type="transmembrane region" description="Helical" evidence="2">
    <location>
        <begin position="789"/>
        <end position="812"/>
    </location>
</feature>
<feature type="region of interest" description="Disordered" evidence="1">
    <location>
        <begin position="756"/>
        <end position="776"/>
    </location>
</feature>
<feature type="compositionally biased region" description="Pro residues" evidence="1">
    <location>
        <begin position="761"/>
        <end position="771"/>
    </location>
</feature>
<feature type="compositionally biased region" description="Basic residues" evidence="1">
    <location>
        <begin position="1968"/>
        <end position="1978"/>
    </location>
</feature>
<dbReference type="Gene3D" id="1.10.510.10">
    <property type="entry name" value="Transferase(Phosphotransferase) domain 1"/>
    <property type="match status" value="2"/>
</dbReference>
<keyword evidence="2" id="KW-0472">Membrane</keyword>
<proteinExistence type="predicted"/>
<sequence>MVGATGHRSIECDSFDEDSDTISPRTRVEISQSTFIGNPVDVGATVLFRNGAAGVIALSIVSNAVGAGIAQESCSGSQANTTTSQRPNSTVAFQPQALYVDPFSIISTTASQITFDTTCATTARPVSALSTLNLRLLPSVPTESSKMIDPRPYHSTLGPWRVGKDSWRVAAFSGLAPFSGNGFSAKGYNGAFESDLWIHQWSWLSLNAFLPDNEWTGDSSRLLGGRYSSSLTLSQGTYYLLTNMFMESGTVLTIPAGTTIKAYAQDASGLAPAVVIKTGARIEATGTISSPITFTTVLPPTLLPRRGTWGGIIVLGEATVQDQAQSGQIEGITGNDGQFGGTNDDDNSGTLTYVRVWYGGADISDSSGINENEINGITFGGVGSGTKVSYCEVAYNLDDGFELFGGTVDLKYCSSVFNGDDAFDIDLGYRGRMQFLFALVGSKGDHAAEVDSKSGGSVDAQPRSFPQIYGATFVGGAPDNTRGSVVRIREGSAGIFSNMVITNGETGIENKDCGAENRTQTSPGGVADMQYLYLYDKNVVFNSHGGGFTQILLDNATCTYPEGYPLAVNTNPSILNLPYSATEIGVIQGLDPRPDACGELYRDVDTPYETTFFSSTTYKGAFGVTNWLKGLSILDDVGILASSGVPGVCQTNTGSVVSGDLAFPTATCDDSILATATAEVKARLSSYTGVAIPSVTVVGQCGSIIFQYSVAFTAGQVSEANSFATTFVNAPSSVLGANIVTMYGPPVATAQNFIGDDTNPTPAPTQSPTLPPISGGEAKQTLDRTKETAFMALMVVFFVLTIPAAVGLYMALRTERRFTKKRVDRWWALALEGNESNVWIPEEIDIFRKIQDEDASEWIKRFEEFHFKITMNAKLKKLLVAHGRQWKIKMFRFLSKRLVQEEDFQIVDEKTIHYNKNTKIKSFKAGFLTQAVLTMAEIDADMFIKESNSEDDRLRDSLRLIKEATKHGSLDQELTIKGLLLYAILNKISNFIQKASGAELASDLSIDQWAKMTNLLRVTLRSVCTPTRDEQLFVISVDPSGVKFATERLCNTASVLLNGGTIRELISTSGVRTQVLKSSSRTARYNIQVRAGALRAYKESFDTISRLMEFSRKEMTDILKDRKKRQVLGKKRERKGLKDSFLLPGSPANQCLNACVDALSTTKEFKGRIEAIENSLIFSIGTLEAANNKAMAGLHKIAARTLGGHGGETAGMGDIRLLMPQQVAEISKQLVIANRTKTNIYRAYMSGVKIAVRVLDVGSIRGPIKQAILRHQKLSHTPFVVQLFGVGFSRKHGWFIAMEYIEKTLNDILNAWPPLLLDIRMQIAADIASALQYLHTARVHHGNINPFTILVTNSLQIKITDFTLSTDLDDDEKNNTYVGTFQTISAGTTSVSTGSTMGNSYFKAPEVHVQIPAQNFVLSPQSIMKLDVFSFGAVLTELLSGAGARLSSVLPSDLPALYYQFLKQAGAISSPTTTGEIKATDELSPSPEEIKKAKLVATSVVLSKDKQFEIAFDLEPFQLPNVVVPIVEKMISLKAENRPDMKLVRERIVRLKNRVKAGTEEKLNMQYLKAEHIQEIEKHLIFNNRLKNTKNVYKISLFGLDVVVKLLGSENWSEEVKLHHQVSRDNPHVVDMFGCGFSHKMGWFLCMEYVQYTLSDLIFAAAPPPDSTLLQMAIDMVDGFAMLHAKGISHRDVKPLNILVTSDFKIRICDFGISTKMRRKESIDVGNFTQQQLQEMQHAGIKAAVGTPVYMAPEQHIRKDKELSRKASEMVDVYGFGVCLLEMFGGIPLKDLLPLQVDLYYKQRNCKGRDMAVELPKQNKMRRIPGPVMVIIRGCMSWDPSFRPTMDRVKIALEAFQKSAEGAKMELRRQLSTKHNARNYGIGMGESARLYQSGLKPGGGLVSAPDVIQTNSLMSPPITPANVLRAGRSASMMQIMSKETLMALSQMAPDLAIDIKPEGKPETEVKASRRASAVRKGKGNQPEQTEIGERETSITRSRIRPVSTVRPDFAETPHGSELRFYEDANQPLV</sequence>
<evidence type="ECO:0000256" key="2">
    <source>
        <dbReference type="SAM" id="Phobius"/>
    </source>
</evidence>
<dbReference type="PROSITE" id="PS50011">
    <property type="entry name" value="PROTEIN_KINASE_DOM"/>
    <property type="match status" value="2"/>
</dbReference>
<gene>
    <name evidence="4" type="ORF">LAMO00422_LOCUS11320</name>
</gene>
<dbReference type="PROSITE" id="PS00108">
    <property type="entry name" value="PROTEIN_KINASE_ST"/>
    <property type="match status" value="1"/>
</dbReference>
<dbReference type="GO" id="GO:0005524">
    <property type="term" value="F:ATP binding"/>
    <property type="evidence" value="ECO:0007669"/>
    <property type="project" value="UniProtKB-KW"/>
</dbReference>
<reference evidence="4" key="1">
    <citation type="submission" date="2021-01" db="EMBL/GenBank/DDBJ databases">
        <authorList>
            <person name="Corre E."/>
            <person name="Pelletier E."/>
            <person name="Niang G."/>
            <person name="Scheremetjew M."/>
            <person name="Finn R."/>
            <person name="Kale V."/>
            <person name="Holt S."/>
            <person name="Cochrane G."/>
            <person name="Meng A."/>
            <person name="Brown T."/>
            <person name="Cohen L."/>
        </authorList>
    </citation>
    <scope>NUCLEOTIDE SEQUENCE</scope>
    <source>
        <strain evidence="4">CCMP2058</strain>
    </source>
</reference>
<accession>A0A7S0GXJ2</accession>
<name>A0A7S0GXJ2_9EUKA</name>
<feature type="domain" description="Protein kinase" evidence="3">
    <location>
        <begin position="1549"/>
        <end position="1856"/>
    </location>
</feature>
<evidence type="ECO:0000256" key="1">
    <source>
        <dbReference type="SAM" id="MobiDB-lite"/>
    </source>
</evidence>
<dbReference type="InterPro" id="IPR008271">
    <property type="entry name" value="Ser/Thr_kinase_AS"/>
</dbReference>
<keyword evidence="2" id="KW-0812">Transmembrane</keyword>
<feature type="region of interest" description="Disordered" evidence="1">
    <location>
        <begin position="1"/>
        <end position="21"/>
    </location>
</feature>
<dbReference type="SMART" id="SM00220">
    <property type="entry name" value="S_TKc"/>
    <property type="match status" value="1"/>
</dbReference>
<dbReference type="InterPro" id="IPR011009">
    <property type="entry name" value="Kinase-like_dom_sf"/>
</dbReference>
<feature type="compositionally biased region" description="Basic and acidic residues" evidence="1">
    <location>
        <begin position="2008"/>
        <end position="2022"/>
    </location>
</feature>
<feature type="domain" description="Protein kinase" evidence="3">
    <location>
        <begin position="1226"/>
        <end position="1551"/>
    </location>
</feature>
<dbReference type="Pfam" id="PF00069">
    <property type="entry name" value="Pkinase"/>
    <property type="match status" value="2"/>
</dbReference>